<dbReference type="EMBL" id="JACHEK010000002">
    <property type="protein sequence ID" value="MBB6143054.1"/>
    <property type="molecule type" value="Genomic_DNA"/>
</dbReference>
<organism evidence="3 4">
    <name type="scientific">Silvibacterium bohemicum</name>
    <dbReference type="NCBI Taxonomy" id="1577686"/>
    <lineage>
        <taxon>Bacteria</taxon>
        <taxon>Pseudomonadati</taxon>
        <taxon>Acidobacteriota</taxon>
        <taxon>Terriglobia</taxon>
        <taxon>Terriglobales</taxon>
        <taxon>Acidobacteriaceae</taxon>
        <taxon>Silvibacterium</taxon>
    </lineage>
</organism>
<gene>
    <name evidence="3" type="ORF">HNQ77_000998</name>
</gene>
<dbReference type="AlphaFoldDB" id="A0A841JYK7"/>
<dbReference type="GO" id="GO:0018169">
    <property type="term" value="F:ribosomal S6-glutamic acid ligase activity"/>
    <property type="evidence" value="ECO:0007669"/>
    <property type="project" value="TreeGrafter"/>
</dbReference>
<reference evidence="3 4" key="1">
    <citation type="submission" date="2020-08" db="EMBL/GenBank/DDBJ databases">
        <title>Genomic Encyclopedia of Type Strains, Phase IV (KMG-IV): sequencing the most valuable type-strain genomes for metagenomic binning, comparative biology and taxonomic classification.</title>
        <authorList>
            <person name="Goeker M."/>
        </authorList>
    </citation>
    <scope>NUCLEOTIDE SEQUENCE [LARGE SCALE GENOMIC DNA]</scope>
    <source>
        <strain evidence="3 4">DSM 103733</strain>
    </source>
</reference>
<keyword evidence="4" id="KW-1185">Reference proteome</keyword>
<dbReference type="Pfam" id="PF21068">
    <property type="entry name" value="ATPgraspMvdD"/>
    <property type="match status" value="1"/>
</dbReference>
<dbReference type="GO" id="GO:0046872">
    <property type="term" value="F:metal ion binding"/>
    <property type="evidence" value="ECO:0007669"/>
    <property type="project" value="InterPro"/>
</dbReference>
<dbReference type="InterPro" id="IPR011761">
    <property type="entry name" value="ATP-grasp"/>
</dbReference>
<sequence length="320" mass="35810">MSGTVLIVSTIVDLATDSVVEALNSRGVPLVRVNTEDLPFASEISYSFGAEDSQSIFWKERPAETWFESVWYRRVRAPSIPDGMDTGTYDFCVRENRSALIGGLLGQQARWMSQPAAIWQAEFKPFQLQVAKDLGLKVPKTLISNRPESIREFQLHVKDLIAKPVRSGHVVKNGVECAVFTTKLKDEDFLDLADARLSPTIYQELLPKKYDVRVTIVGRKVFAAAIDSQSDPSASIDWRMTKNPNLPHLPIELPNCLAEKLLELMSRLSLSYGAIDLVLTPDGQYFFLEINPNGQWLWLDDMLNLGISEAIANWLAGEAP</sequence>
<keyword evidence="3" id="KW-0436">Ligase</keyword>
<dbReference type="Gene3D" id="3.30.470.20">
    <property type="entry name" value="ATP-grasp fold, B domain"/>
    <property type="match status" value="1"/>
</dbReference>
<dbReference type="PANTHER" id="PTHR21621">
    <property type="entry name" value="RIBOSOMAL PROTEIN S6 MODIFICATION PROTEIN"/>
    <property type="match status" value="1"/>
</dbReference>
<dbReference type="PANTHER" id="PTHR21621:SF0">
    <property type="entry name" value="BETA-CITRYLGLUTAMATE SYNTHASE B-RELATED"/>
    <property type="match status" value="1"/>
</dbReference>
<keyword evidence="1" id="KW-0547">Nucleotide-binding</keyword>
<accession>A0A841JYK7</accession>
<dbReference type="GO" id="GO:0009432">
    <property type="term" value="P:SOS response"/>
    <property type="evidence" value="ECO:0007669"/>
    <property type="project" value="TreeGrafter"/>
</dbReference>
<evidence type="ECO:0000313" key="4">
    <source>
        <dbReference type="Proteomes" id="UP000538666"/>
    </source>
</evidence>
<dbReference type="GO" id="GO:0005737">
    <property type="term" value="C:cytoplasm"/>
    <property type="evidence" value="ECO:0007669"/>
    <property type="project" value="TreeGrafter"/>
</dbReference>
<proteinExistence type="predicted"/>
<dbReference type="Proteomes" id="UP000538666">
    <property type="component" value="Unassembled WGS sequence"/>
</dbReference>
<evidence type="ECO:0000313" key="3">
    <source>
        <dbReference type="EMBL" id="MBB6143054.1"/>
    </source>
</evidence>
<evidence type="ECO:0000256" key="1">
    <source>
        <dbReference type="PROSITE-ProRule" id="PRU00409"/>
    </source>
</evidence>
<dbReference type="SUPFAM" id="SSF56059">
    <property type="entry name" value="Glutathione synthetase ATP-binding domain-like"/>
    <property type="match status" value="1"/>
</dbReference>
<protein>
    <submittedName>
        <fullName evidence="3">Glutathione synthase/RimK-type ligase-like ATP-grasp enzyme</fullName>
    </submittedName>
</protein>
<comment type="caution">
    <text evidence="3">The sequence shown here is derived from an EMBL/GenBank/DDBJ whole genome shotgun (WGS) entry which is preliminary data.</text>
</comment>
<feature type="domain" description="ATP-grasp" evidence="2">
    <location>
        <begin position="128"/>
        <end position="316"/>
    </location>
</feature>
<name>A0A841JYK7_9BACT</name>
<evidence type="ECO:0000259" key="2">
    <source>
        <dbReference type="PROSITE" id="PS50975"/>
    </source>
</evidence>
<dbReference type="InterPro" id="IPR048936">
    <property type="entry name" value="MvdD-like_ATPgrasp"/>
</dbReference>
<dbReference type="OrthoDB" id="583309at2"/>
<keyword evidence="1" id="KW-0067">ATP-binding</keyword>
<dbReference type="PROSITE" id="PS50975">
    <property type="entry name" value="ATP_GRASP"/>
    <property type="match status" value="1"/>
</dbReference>
<dbReference type="GO" id="GO:0005524">
    <property type="term" value="F:ATP binding"/>
    <property type="evidence" value="ECO:0007669"/>
    <property type="project" value="UniProtKB-UniRule"/>
</dbReference>
<dbReference type="RefSeq" id="WP_050061995.1">
    <property type="nucleotide sequence ID" value="NZ_JACHEK010000002.1"/>
</dbReference>